<dbReference type="Pfam" id="PF01636">
    <property type="entry name" value="APH"/>
    <property type="match status" value="1"/>
</dbReference>
<comment type="similarity">
    <text evidence="1">Belongs to the pseudomonas-type ThrB family.</text>
</comment>
<dbReference type="Gene3D" id="3.90.1200.10">
    <property type="match status" value="1"/>
</dbReference>
<dbReference type="InterPro" id="IPR002575">
    <property type="entry name" value="Aminoglycoside_PTrfase"/>
</dbReference>
<name>A0ABV5WPY8_9BACI</name>
<evidence type="ECO:0000313" key="4">
    <source>
        <dbReference type="Proteomes" id="UP001589609"/>
    </source>
</evidence>
<dbReference type="SUPFAM" id="SSF56112">
    <property type="entry name" value="Protein kinase-like (PK-like)"/>
    <property type="match status" value="1"/>
</dbReference>
<comment type="caution">
    <text evidence="3">The sequence shown here is derived from an EMBL/GenBank/DDBJ whole genome shotgun (WGS) entry which is preliminary data.</text>
</comment>
<dbReference type="EMBL" id="JBHMAF010000200">
    <property type="protein sequence ID" value="MFB9762690.1"/>
    <property type="molecule type" value="Genomic_DNA"/>
</dbReference>
<proteinExistence type="inferred from homology"/>
<reference evidence="3 4" key="1">
    <citation type="submission" date="2024-09" db="EMBL/GenBank/DDBJ databases">
        <authorList>
            <person name="Sun Q."/>
            <person name="Mori K."/>
        </authorList>
    </citation>
    <scope>NUCLEOTIDE SEQUENCE [LARGE SCALE GENOMIC DNA]</scope>
    <source>
        <strain evidence="3 4">JCM 11201</strain>
    </source>
</reference>
<keyword evidence="4" id="KW-1185">Reference proteome</keyword>
<dbReference type="InterPro" id="IPR050249">
    <property type="entry name" value="Pseudomonas-type_ThrB"/>
</dbReference>
<dbReference type="InterPro" id="IPR011009">
    <property type="entry name" value="Kinase-like_dom_sf"/>
</dbReference>
<dbReference type="RefSeq" id="WP_379952562.1">
    <property type="nucleotide sequence ID" value="NZ_JBHMAF010000200.1"/>
</dbReference>
<evidence type="ECO:0000313" key="3">
    <source>
        <dbReference type="EMBL" id="MFB9762690.1"/>
    </source>
</evidence>
<evidence type="ECO:0000259" key="2">
    <source>
        <dbReference type="Pfam" id="PF01636"/>
    </source>
</evidence>
<dbReference type="PANTHER" id="PTHR21064">
    <property type="entry name" value="AMINOGLYCOSIDE PHOSPHOTRANSFERASE DOMAIN-CONTAINING PROTEIN-RELATED"/>
    <property type="match status" value="1"/>
</dbReference>
<dbReference type="Proteomes" id="UP001589609">
    <property type="component" value="Unassembled WGS sequence"/>
</dbReference>
<protein>
    <submittedName>
        <fullName evidence="3">Phosphotransferase</fullName>
    </submittedName>
</protein>
<dbReference type="Gene3D" id="3.30.200.20">
    <property type="entry name" value="Phosphorylase Kinase, domain 1"/>
    <property type="match status" value="1"/>
</dbReference>
<sequence length="319" mass="37084">MDASNIFDKYGKKILISEIQWVCKEHQLGDFQRVIQVLGKTNTNILVETQKGKYVLRYLTFPGSQKRIIYIEDTILCLKKAFLPVENAIPNKSGDCYSYINSRMIQVYRFIEGVQFSFKPNQLISSGDMLNQFHAALRSQVQGPSPSYLNHPSEENLEKKMNDLYKKQKYISNTSLSIIESLYSSIIKQWEKENKDYLPRTIIHDDWHPWNQLYDKADRVICILDLDGVQQGLRIYDVAYSIYHIYKNAPRHFNKAYSKIFLNGYGALTNEEKTILPLVIAKVGLFFIIRSVKETEKELKDTEPVIQFLLSKEGKGLFL</sequence>
<gene>
    <name evidence="3" type="ORF">ACFFMS_31180</name>
</gene>
<organism evidence="3 4">
    <name type="scientific">Ectobacillus funiculus</name>
    <dbReference type="NCBI Taxonomy" id="137993"/>
    <lineage>
        <taxon>Bacteria</taxon>
        <taxon>Bacillati</taxon>
        <taxon>Bacillota</taxon>
        <taxon>Bacilli</taxon>
        <taxon>Bacillales</taxon>
        <taxon>Bacillaceae</taxon>
        <taxon>Ectobacillus</taxon>
    </lineage>
</organism>
<feature type="domain" description="Aminoglycoside phosphotransferase" evidence="2">
    <location>
        <begin position="39"/>
        <end position="266"/>
    </location>
</feature>
<dbReference type="PANTHER" id="PTHR21064:SF6">
    <property type="entry name" value="AMINOGLYCOSIDE PHOSPHOTRANSFERASE DOMAIN-CONTAINING PROTEIN"/>
    <property type="match status" value="1"/>
</dbReference>
<accession>A0ABV5WPY8</accession>
<evidence type="ECO:0000256" key="1">
    <source>
        <dbReference type="ARBA" id="ARBA00038240"/>
    </source>
</evidence>